<dbReference type="Proteomes" id="UP000297245">
    <property type="component" value="Unassembled WGS sequence"/>
</dbReference>
<organism evidence="1 2">
    <name type="scientific">Dendrothele bispora (strain CBS 962.96)</name>
    <dbReference type="NCBI Taxonomy" id="1314807"/>
    <lineage>
        <taxon>Eukaryota</taxon>
        <taxon>Fungi</taxon>
        <taxon>Dikarya</taxon>
        <taxon>Basidiomycota</taxon>
        <taxon>Agaricomycotina</taxon>
        <taxon>Agaricomycetes</taxon>
        <taxon>Agaricomycetidae</taxon>
        <taxon>Agaricales</taxon>
        <taxon>Agaricales incertae sedis</taxon>
        <taxon>Dendrothele</taxon>
    </lineage>
</organism>
<dbReference type="PANTHER" id="PTHR28112:SF1">
    <property type="entry name" value="SRP-INDEPENDENT TARGETING PROTEIN 3"/>
    <property type="match status" value="1"/>
</dbReference>
<sequence length="112" mass="12641">MRSSVQNLVIFVGAMQSARRIPFENPKVKNRDDQTVLRYDEPVATMLPVQEPKLVTTTVRDYDLSEVSKLLYSDYIGITMIAFLPGYMTFTQPLFIQSPMGLKSLYGDASSP</sequence>
<dbReference type="GO" id="GO:0005739">
    <property type="term" value="C:mitochondrion"/>
    <property type="evidence" value="ECO:0007669"/>
    <property type="project" value="TreeGrafter"/>
</dbReference>
<accession>A0A4S8MYA9</accession>
<keyword evidence="2" id="KW-1185">Reference proteome</keyword>
<gene>
    <name evidence="1" type="ORF">K435DRAFT_787654</name>
</gene>
<name>A0A4S8MYA9_DENBC</name>
<evidence type="ECO:0000313" key="2">
    <source>
        <dbReference type="Proteomes" id="UP000297245"/>
    </source>
</evidence>
<dbReference type="InterPro" id="IPR012098">
    <property type="entry name" value="SND3_fun"/>
</dbReference>
<proteinExistence type="predicted"/>
<dbReference type="EMBL" id="ML179035">
    <property type="protein sequence ID" value="THV08101.1"/>
    <property type="molecule type" value="Genomic_DNA"/>
</dbReference>
<reference evidence="1 2" key="1">
    <citation type="journal article" date="2019" name="Nat. Ecol. Evol.">
        <title>Megaphylogeny resolves global patterns of mushroom evolution.</title>
        <authorList>
            <person name="Varga T."/>
            <person name="Krizsan K."/>
            <person name="Foldi C."/>
            <person name="Dima B."/>
            <person name="Sanchez-Garcia M."/>
            <person name="Sanchez-Ramirez S."/>
            <person name="Szollosi G.J."/>
            <person name="Szarkandi J.G."/>
            <person name="Papp V."/>
            <person name="Albert L."/>
            <person name="Andreopoulos W."/>
            <person name="Angelini C."/>
            <person name="Antonin V."/>
            <person name="Barry K.W."/>
            <person name="Bougher N.L."/>
            <person name="Buchanan P."/>
            <person name="Buyck B."/>
            <person name="Bense V."/>
            <person name="Catcheside P."/>
            <person name="Chovatia M."/>
            <person name="Cooper J."/>
            <person name="Damon W."/>
            <person name="Desjardin D."/>
            <person name="Finy P."/>
            <person name="Geml J."/>
            <person name="Haridas S."/>
            <person name="Hughes K."/>
            <person name="Justo A."/>
            <person name="Karasinski D."/>
            <person name="Kautmanova I."/>
            <person name="Kiss B."/>
            <person name="Kocsube S."/>
            <person name="Kotiranta H."/>
            <person name="LaButti K.M."/>
            <person name="Lechner B.E."/>
            <person name="Liimatainen K."/>
            <person name="Lipzen A."/>
            <person name="Lukacs Z."/>
            <person name="Mihaltcheva S."/>
            <person name="Morgado L.N."/>
            <person name="Niskanen T."/>
            <person name="Noordeloos M.E."/>
            <person name="Ohm R.A."/>
            <person name="Ortiz-Santana B."/>
            <person name="Ovrebo C."/>
            <person name="Racz N."/>
            <person name="Riley R."/>
            <person name="Savchenko A."/>
            <person name="Shiryaev A."/>
            <person name="Soop K."/>
            <person name="Spirin V."/>
            <person name="Szebenyi C."/>
            <person name="Tomsovsky M."/>
            <person name="Tulloss R.E."/>
            <person name="Uehling J."/>
            <person name="Grigoriev I.V."/>
            <person name="Vagvolgyi C."/>
            <person name="Papp T."/>
            <person name="Martin F.M."/>
            <person name="Miettinen O."/>
            <person name="Hibbett D.S."/>
            <person name="Nagy L.G."/>
        </authorList>
    </citation>
    <scope>NUCLEOTIDE SEQUENCE [LARGE SCALE GENOMIC DNA]</scope>
    <source>
        <strain evidence="1 2">CBS 962.96</strain>
    </source>
</reference>
<dbReference type="AlphaFoldDB" id="A0A4S8MYA9"/>
<evidence type="ECO:0000313" key="1">
    <source>
        <dbReference type="EMBL" id="THV08101.1"/>
    </source>
</evidence>
<dbReference type="GO" id="GO:0045047">
    <property type="term" value="P:protein targeting to ER"/>
    <property type="evidence" value="ECO:0007669"/>
    <property type="project" value="InterPro"/>
</dbReference>
<protein>
    <submittedName>
        <fullName evidence="1">Uncharacterized protein</fullName>
    </submittedName>
</protein>
<dbReference type="PANTHER" id="PTHR28112">
    <property type="entry name" value="SRP-INDEPENDENT TARGETING PROTEIN 3"/>
    <property type="match status" value="1"/>
</dbReference>
<dbReference type="GO" id="GO:0005783">
    <property type="term" value="C:endoplasmic reticulum"/>
    <property type="evidence" value="ECO:0007669"/>
    <property type="project" value="InterPro"/>
</dbReference>
<dbReference type="Pfam" id="PF10032">
    <property type="entry name" value="Pho88"/>
    <property type="match status" value="1"/>
</dbReference>
<dbReference type="OrthoDB" id="18139at2759"/>